<dbReference type="AlphaFoldDB" id="A0A1N7PFQ3"/>
<dbReference type="EMBL" id="FTOH01000009">
    <property type="protein sequence ID" value="SIT09414.1"/>
    <property type="molecule type" value="Genomic_DNA"/>
</dbReference>
<dbReference type="Pfam" id="PF21812">
    <property type="entry name" value="DUF6881"/>
    <property type="match status" value="1"/>
</dbReference>
<dbReference type="InterPro" id="IPR049248">
    <property type="entry name" value="DUF6881"/>
</dbReference>
<dbReference type="Proteomes" id="UP000185639">
    <property type="component" value="Unassembled WGS sequence"/>
</dbReference>
<evidence type="ECO:0000259" key="1">
    <source>
        <dbReference type="Pfam" id="PF21812"/>
    </source>
</evidence>
<dbReference type="OrthoDB" id="288554at2"/>
<sequence>MATYIYSKWHGSPQGSPVEFYSELDNERYEIRKVEVFRDGSYGYADKSNATKSTKLGVVPVPSIEEIAGDPEFDARVITQKQFDEKWQEATSK</sequence>
<dbReference type="RefSeq" id="WP_076517243.1">
    <property type="nucleotide sequence ID" value="NZ_FTOH01000009.1"/>
</dbReference>
<name>A0A1N7PFQ3_9GAMM</name>
<evidence type="ECO:0000313" key="2">
    <source>
        <dbReference type="EMBL" id="SIT09414.1"/>
    </source>
</evidence>
<protein>
    <recommendedName>
        <fullName evidence="1">DUF6881 domain-containing protein</fullName>
    </recommendedName>
</protein>
<proteinExistence type="predicted"/>
<gene>
    <name evidence="2" type="ORF">SAMN05421686_109156</name>
</gene>
<evidence type="ECO:0000313" key="3">
    <source>
        <dbReference type="Proteomes" id="UP000185639"/>
    </source>
</evidence>
<accession>A0A1N7PFQ3</accession>
<keyword evidence="3" id="KW-1185">Reference proteome</keyword>
<reference evidence="3" key="1">
    <citation type="submission" date="2017-01" db="EMBL/GenBank/DDBJ databases">
        <authorList>
            <person name="Varghese N."/>
            <person name="Submissions S."/>
        </authorList>
    </citation>
    <scope>NUCLEOTIDE SEQUENCE [LARGE SCALE GENOMIC DNA]</scope>
    <source>
        <strain evidence="3">DSM 24913</strain>
    </source>
</reference>
<organism evidence="2 3">
    <name type="scientific">Thalassolituus maritimus</name>
    <dbReference type="NCBI Taxonomy" id="484498"/>
    <lineage>
        <taxon>Bacteria</taxon>
        <taxon>Pseudomonadati</taxon>
        <taxon>Pseudomonadota</taxon>
        <taxon>Gammaproteobacteria</taxon>
        <taxon>Oceanospirillales</taxon>
        <taxon>Oceanospirillaceae</taxon>
        <taxon>Thalassolituus</taxon>
    </lineage>
</organism>
<feature type="domain" description="DUF6881" evidence="1">
    <location>
        <begin position="3"/>
        <end position="91"/>
    </location>
</feature>
<dbReference type="STRING" id="484498.SAMN05421686_109156"/>